<dbReference type="RefSeq" id="WP_344496850.1">
    <property type="nucleotide sequence ID" value="NZ_BAAAUD010000039.1"/>
</dbReference>
<dbReference type="Proteomes" id="UP001500403">
    <property type="component" value="Unassembled WGS sequence"/>
</dbReference>
<protein>
    <submittedName>
        <fullName evidence="2">Calcium binding protein CalD</fullName>
    </submittedName>
</protein>
<dbReference type="InterPro" id="IPR011992">
    <property type="entry name" value="EF-hand-dom_pair"/>
</dbReference>
<dbReference type="PROSITE" id="PS00018">
    <property type="entry name" value="EF_HAND_1"/>
    <property type="match status" value="3"/>
</dbReference>
<dbReference type="EMBL" id="BAAAUD010000039">
    <property type="protein sequence ID" value="GAA2950504.1"/>
    <property type="molecule type" value="Genomic_DNA"/>
</dbReference>
<comment type="caution">
    <text evidence="2">The sequence shown here is derived from an EMBL/GenBank/DDBJ whole genome shotgun (WGS) entry which is preliminary data.</text>
</comment>
<dbReference type="InterPro" id="IPR018247">
    <property type="entry name" value="EF_Hand_1_Ca_BS"/>
</dbReference>
<dbReference type="SUPFAM" id="SSF47473">
    <property type="entry name" value="EF-hand"/>
    <property type="match status" value="1"/>
</dbReference>
<feature type="domain" description="EF-hand" evidence="1">
    <location>
        <begin position="133"/>
        <end position="168"/>
    </location>
</feature>
<feature type="domain" description="EF-hand" evidence="1">
    <location>
        <begin position="5"/>
        <end position="40"/>
    </location>
</feature>
<proteinExistence type="predicted"/>
<dbReference type="Pfam" id="PF13499">
    <property type="entry name" value="EF-hand_7"/>
    <property type="match status" value="1"/>
</dbReference>
<evidence type="ECO:0000313" key="2">
    <source>
        <dbReference type="EMBL" id="GAA2950504.1"/>
    </source>
</evidence>
<dbReference type="Pfam" id="PF13202">
    <property type="entry name" value="EF-hand_5"/>
    <property type="match status" value="1"/>
</dbReference>
<reference evidence="2 3" key="1">
    <citation type="journal article" date="2019" name="Int. J. Syst. Evol. Microbiol.">
        <title>The Global Catalogue of Microorganisms (GCM) 10K type strain sequencing project: providing services to taxonomists for standard genome sequencing and annotation.</title>
        <authorList>
            <consortium name="The Broad Institute Genomics Platform"/>
            <consortium name="The Broad Institute Genome Sequencing Center for Infectious Disease"/>
            <person name="Wu L."/>
            <person name="Ma J."/>
        </authorList>
    </citation>
    <scope>NUCLEOTIDE SEQUENCE [LARGE SCALE GENOMIC DNA]</scope>
    <source>
        <strain evidence="2 3">JCM 9088</strain>
    </source>
</reference>
<evidence type="ECO:0000313" key="3">
    <source>
        <dbReference type="Proteomes" id="UP001500403"/>
    </source>
</evidence>
<dbReference type="InterPro" id="IPR002048">
    <property type="entry name" value="EF_hand_dom"/>
</dbReference>
<dbReference type="PROSITE" id="PS50222">
    <property type="entry name" value="EF_HAND_2"/>
    <property type="match status" value="2"/>
</dbReference>
<dbReference type="Gene3D" id="1.10.238.10">
    <property type="entry name" value="EF-hand"/>
    <property type="match status" value="1"/>
</dbReference>
<keyword evidence="3" id="KW-1185">Reference proteome</keyword>
<name>A0ABN3XDH1_9ACTN</name>
<sequence>MDSSEYERKTAARFASFDQDGNGYIDREDFSAAAAALLAEFGTTARCDRGQALYTGAEAFWQGMAGIADVDGDQRVSREEFVTGAVKRLGDSPQRFAEIARPFLRAVIAVAAEEDGSGVAPQAAARALRVLGVAEDTARDVATALDADGDGLISEEEILSAFARYYCTAAGPDGPAAPGTPAAPGA</sequence>
<organism evidence="2 3">
    <name type="scientific">Streptomyces enissocaesilis</name>
    <dbReference type="NCBI Taxonomy" id="332589"/>
    <lineage>
        <taxon>Bacteria</taxon>
        <taxon>Bacillati</taxon>
        <taxon>Actinomycetota</taxon>
        <taxon>Actinomycetes</taxon>
        <taxon>Kitasatosporales</taxon>
        <taxon>Streptomycetaceae</taxon>
        <taxon>Streptomyces</taxon>
        <taxon>Streptomyces rochei group</taxon>
    </lineage>
</organism>
<accession>A0ABN3XDH1</accession>
<gene>
    <name evidence="2" type="primary">calD</name>
    <name evidence="2" type="ORF">GCM10010446_39660</name>
</gene>
<dbReference type="SMART" id="SM00054">
    <property type="entry name" value="EFh"/>
    <property type="match status" value="3"/>
</dbReference>
<evidence type="ECO:0000259" key="1">
    <source>
        <dbReference type="PROSITE" id="PS50222"/>
    </source>
</evidence>